<gene>
    <name evidence="5" type="primary">LOC139352815</name>
</gene>
<reference evidence="5" key="1">
    <citation type="submission" date="2025-08" db="UniProtKB">
        <authorList>
            <consortium name="RefSeq"/>
        </authorList>
    </citation>
    <scope>IDENTIFICATION</scope>
</reference>
<name>A0ABM4TNK0_DROSZ</name>
<keyword evidence="2" id="KW-0472">Membrane</keyword>
<keyword evidence="2" id="KW-1133">Transmembrane helix</keyword>
<keyword evidence="4" id="KW-1185">Reference proteome</keyword>
<evidence type="ECO:0000256" key="2">
    <source>
        <dbReference type="SAM" id="Phobius"/>
    </source>
</evidence>
<dbReference type="CDD" id="cd22829">
    <property type="entry name" value="Gal_Rha_Lectin_EVA1_EVA1C_rpt2"/>
    <property type="match status" value="1"/>
</dbReference>
<dbReference type="PROSITE" id="PS50228">
    <property type="entry name" value="SUEL_LECTIN"/>
    <property type="match status" value="1"/>
</dbReference>
<evidence type="ECO:0000259" key="3">
    <source>
        <dbReference type="PROSITE" id="PS50228"/>
    </source>
</evidence>
<evidence type="ECO:0000313" key="4">
    <source>
        <dbReference type="Proteomes" id="UP001652628"/>
    </source>
</evidence>
<dbReference type="PANTHER" id="PTHR46780">
    <property type="entry name" value="PROTEIN EVA-1"/>
    <property type="match status" value="1"/>
</dbReference>
<feature type="region of interest" description="Disordered" evidence="1">
    <location>
        <begin position="647"/>
        <end position="695"/>
    </location>
</feature>
<dbReference type="InterPro" id="IPR000922">
    <property type="entry name" value="Lectin_gal-bd_dom"/>
</dbReference>
<feature type="transmembrane region" description="Helical" evidence="2">
    <location>
        <begin position="444"/>
        <end position="464"/>
    </location>
</feature>
<feature type="region of interest" description="Disordered" evidence="1">
    <location>
        <begin position="383"/>
        <end position="411"/>
    </location>
</feature>
<dbReference type="Proteomes" id="UP001652628">
    <property type="component" value="Chromosome 3"/>
</dbReference>
<sequence length="727" mass="78202">MDIAVAPIEDPTMVMPFVKSAALAAFMTAWGSGNSVQYSVDSWAAQLSKGTALRSTLIGTKAARLFTCLKGGFAITPGPVGPPMDDADEVLVAPTPSFDYCEPSWINYKIRGNRSNKAYIAVFECFATEAVYINERRWRPKNCSSRFIEASNQLKAIYSQEANNYTYSLLQTVVEACQKKKNCKFHGSLQFYGQGASGVGDSSGTSSYYSSTASSNAINSDPCPKRRKIVEVAYKCRPYEFRSKVACHNDVAQLECNPYSRIAVYSASFGRTEYESIQCPQPQGVREETCLASYATETVMKICHGRRRCNLAADANTFGSPCQPNSRMYLKVVYTCVPKQVLKDSKESEVEPDEAEDLDGDMNDLYDDELIYKESEAIPKLYSNTTTARRGNGTSSAGSGSSANVSSNQTIMNRSQVIDGDKSGVNPVMTHSADQSLEEDQERLYLYLIVLGSLGVLFSIIIFATKLVLQKRDLTTDAHLSSLAKGRDRAIEETIIQSGLNDTISEIDADIDIKTPLPLPSVFKNENYLTYAPASSLYAGLSPNQLPPVSCPGPGAELMPNSVLMAGRQSPDLIGVAQGPFVTTSVGSAGGQGPVAGILTSAIVIGTSAPSNSPISPMVPITSLDPYTSAPSISGGYIINPDSISVHQRQKSTPTPASLLTRSSPAHQPQPPLVNVSSQNNVSIPGQGTSTLRRAKPSILQPHLSYDGTAPRTLSTGVAVGSQFYYG</sequence>
<proteinExistence type="predicted"/>
<feature type="compositionally biased region" description="Polar residues" evidence="1">
    <location>
        <begin position="675"/>
        <end position="692"/>
    </location>
</feature>
<feature type="compositionally biased region" description="Polar residues" evidence="1">
    <location>
        <begin position="647"/>
        <end position="667"/>
    </location>
</feature>
<feature type="compositionally biased region" description="Low complexity" evidence="1">
    <location>
        <begin position="391"/>
        <end position="408"/>
    </location>
</feature>
<evidence type="ECO:0000256" key="1">
    <source>
        <dbReference type="SAM" id="MobiDB-lite"/>
    </source>
</evidence>
<organism evidence="4 5">
    <name type="scientific">Drosophila suzukii</name>
    <name type="common">Spotted-wing drosophila fruit fly</name>
    <dbReference type="NCBI Taxonomy" id="28584"/>
    <lineage>
        <taxon>Eukaryota</taxon>
        <taxon>Metazoa</taxon>
        <taxon>Ecdysozoa</taxon>
        <taxon>Arthropoda</taxon>
        <taxon>Hexapoda</taxon>
        <taxon>Insecta</taxon>
        <taxon>Pterygota</taxon>
        <taxon>Neoptera</taxon>
        <taxon>Endopterygota</taxon>
        <taxon>Diptera</taxon>
        <taxon>Brachycera</taxon>
        <taxon>Muscomorpha</taxon>
        <taxon>Ephydroidea</taxon>
        <taxon>Drosophilidae</taxon>
        <taxon>Drosophila</taxon>
        <taxon>Sophophora</taxon>
    </lineage>
</organism>
<feature type="domain" description="SUEL-type lectin" evidence="3">
    <location>
        <begin position="246"/>
        <end position="337"/>
    </location>
</feature>
<dbReference type="GeneID" id="139352815"/>
<protein>
    <recommendedName>
        <fullName evidence="3">SUEL-type lectin domain-containing protein</fullName>
    </recommendedName>
</protein>
<accession>A0ABM4TNK0</accession>
<dbReference type="InterPro" id="IPR043159">
    <property type="entry name" value="Lectin_gal-bd_sf"/>
</dbReference>
<keyword evidence="2" id="KW-0812">Transmembrane</keyword>
<dbReference type="RefSeq" id="XP_070851551.1">
    <property type="nucleotide sequence ID" value="XM_070995450.1"/>
</dbReference>
<dbReference type="Gene3D" id="2.60.120.740">
    <property type="match status" value="2"/>
</dbReference>
<dbReference type="Pfam" id="PF02140">
    <property type="entry name" value="SUEL_Lectin"/>
    <property type="match status" value="1"/>
</dbReference>
<evidence type="ECO:0000313" key="5">
    <source>
        <dbReference type="RefSeq" id="XP_070851551.1"/>
    </source>
</evidence>